<gene>
    <name evidence="5" type="ORF">EDC65_2941</name>
</gene>
<dbReference type="InterPro" id="IPR008920">
    <property type="entry name" value="TF_FadR/GntR_C"/>
</dbReference>
<dbReference type="GO" id="GO:0003700">
    <property type="term" value="F:DNA-binding transcription factor activity"/>
    <property type="evidence" value="ECO:0007669"/>
    <property type="project" value="InterPro"/>
</dbReference>
<dbReference type="CDD" id="cd07377">
    <property type="entry name" value="WHTH_GntR"/>
    <property type="match status" value="1"/>
</dbReference>
<organism evidence="5 6">
    <name type="scientific">Stella humosa</name>
    <dbReference type="NCBI Taxonomy" id="94"/>
    <lineage>
        <taxon>Bacteria</taxon>
        <taxon>Pseudomonadati</taxon>
        <taxon>Pseudomonadota</taxon>
        <taxon>Alphaproteobacteria</taxon>
        <taxon>Rhodospirillales</taxon>
        <taxon>Stellaceae</taxon>
        <taxon>Stella</taxon>
    </lineage>
</organism>
<dbReference type="OrthoDB" id="9812290at2"/>
<dbReference type="Gene3D" id="1.10.10.10">
    <property type="entry name" value="Winged helix-like DNA-binding domain superfamily/Winged helix DNA-binding domain"/>
    <property type="match status" value="1"/>
</dbReference>
<keyword evidence="6" id="KW-1185">Reference proteome</keyword>
<evidence type="ECO:0000256" key="1">
    <source>
        <dbReference type="ARBA" id="ARBA00023015"/>
    </source>
</evidence>
<dbReference type="InterPro" id="IPR036390">
    <property type="entry name" value="WH_DNA-bd_sf"/>
</dbReference>
<evidence type="ECO:0000259" key="4">
    <source>
        <dbReference type="PROSITE" id="PS50949"/>
    </source>
</evidence>
<keyword evidence="3" id="KW-0804">Transcription</keyword>
<dbReference type="InterPro" id="IPR000524">
    <property type="entry name" value="Tscrpt_reg_HTH_GntR"/>
</dbReference>
<dbReference type="SMART" id="SM00345">
    <property type="entry name" value="HTH_GNTR"/>
    <property type="match status" value="1"/>
</dbReference>
<evidence type="ECO:0000313" key="5">
    <source>
        <dbReference type="EMBL" id="ROP91081.1"/>
    </source>
</evidence>
<evidence type="ECO:0000256" key="3">
    <source>
        <dbReference type="ARBA" id="ARBA00023163"/>
    </source>
</evidence>
<dbReference type="SUPFAM" id="SSF46785">
    <property type="entry name" value="Winged helix' DNA-binding domain"/>
    <property type="match status" value="1"/>
</dbReference>
<dbReference type="GO" id="GO:0003677">
    <property type="term" value="F:DNA binding"/>
    <property type="evidence" value="ECO:0007669"/>
    <property type="project" value="UniProtKB-KW"/>
</dbReference>
<dbReference type="InterPro" id="IPR011711">
    <property type="entry name" value="GntR_C"/>
</dbReference>
<dbReference type="InterPro" id="IPR036388">
    <property type="entry name" value="WH-like_DNA-bd_sf"/>
</dbReference>
<name>A0A3N1LDC9_9PROT</name>
<dbReference type="Pfam" id="PF07729">
    <property type="entry name" value="FCD"/>
    <property type="match status" value="1"/>
</dbReference>
<dbReference type="Pfam" id="PF00392">
    <property type="entry name" value="GntR"/>
    <property type="match status" value="1"/>
</dbReference>
<feature type="domain" description="HTH gntR-type" evidence="4">
    <location>
        <begin position="16"/>
        <end position="83"/>
    </location>
</feature>
<keyword evidence="2" id="KW-0238">DNA-binding</keyword>
<dbReference type="Gene3D" id="1.20.120.530">
    <property type="entry name" value="GntR ligand-binding domain-like"/>
    <property type="match status" value="1"/>
</dbReference>
<protein>
    <submittedName>
        <fullName evidence="5">GntR family transcriptional regulator</fullName>
    </submittedName>
</protein>
<sequence>MTLRPARAPGPGAAIPSLPDLAYAHLQAEILSGALPPGAPLRQEDIATRLAISRLPVREALARLEADGLAVLRPRRGYIVTDLDADEIVDLCDIRAMLEERAGFLATQRRTQEDVAALTAILEEIDTLDADGGIALSDFAERNLAFHERLFAPCARPRLIRLMATLRGSVDRYARMTAAVAGSLGRAQPEHWLILDAYRAGDATEVGRLCRAHVEGTAGRLISALEKLRMPAG</sequence>
<evidence type="ECO:0000313" key="6">
    <source>
        <dbReference type="Proteomes" id="UP000278222"/>
    </source>
</evidence>
<evidence type="ECO:0000256" key="2">
    <source>
        <dbReference type="ARBA" id="ARBA00023125"/>
    </source>
</evidence>
<dbReference type="PROSITE" id="PS50949">
    <property type="entry name" value="HTH_GNTR"/>
    <property type="match status" value="1"/>
</dbReference>
<reference evidence="5 6" key="1">
    <citation type="submission" date="2018-11" db="EMBL/GenBank/DDBJ databases">
        <title>Genomic Encyclopedia of Type Strains, Phase IV (KMG-IV): sequencing the most valuable type-strain genomes for metagenomic binning, comparative biology and taxonomic classification.</title>
        <authorList>
            <person name="Goeker M."/>
        </authorList>
    </citation>
    <scope>NUCLEOTIDE SEQUENCE [LARGE SCALE GENOMIC DNA]</scope>
    <source>
        <strain evidence="5 6">DSM 5900</strain>
    </source>
</reference>
<dbReference type="EMBL" id="RJKX01000014">
    <property type="protein sequence ID" value="ROP91081.1"/>
    <property type="molecule type" value="Genomic_DNA"/>
</dbReference>
<dbReference type="PANTHER" id="PTHR43537:SF41">
    <property type="entry name" value="TRANSCRIPTIONAL REGULATORY PROTEIN"/>
    <property type="match status" value="1"/>
</dbReference>
<dbReference type="PANTHER" id="PTHR43537">
    <property type="entry name" value="TRANSCRIPTIONAL REGULATOR, GNTR FAMILY"/>
    <property type="match status" value="1"/>
</dbReference>
<accession>A0A3N1LDC9</accession>
<dbReference type="Proteomes" id="UP000278222">
    <property type="component" value="Unassembled WGS sequence"/>
</dbReference>
<comment type="caution">
    <text evidence="5">The sequence shown here is derived from an EMBL/GenBank/DDBJ whole genome shotgun (WGS) entry which is preliminary data.</text>
</comment>
<dbReference type="SMART" id="SM00895">
    <property type="entry name" value="FCD"/>
    <property type="match status" value="1"/>
</dbReference>
<proteinExistence type="predicted"/>
<dbReference type="RefSeq" id="WP_123690693.1">
    <property type="nucleotide sequence ID" value="NZ_AP019700.1"/>
</dbReference>
<dbReference type="AlphaFoldDB" id="A0A3N1LDC9"/>
<keyword evidence="1" id="KW-0805">Transcription regulation</keyword>
<dbReference type="SUPFAM" id="SSF48008">
    <property type="entry name" value="GntR ligand-binding domain-like"/>
    <property type="match status" value="1"/>
</dbReference>